<feature type="transmembrane region" description="Helical" evidence="1">
    <location>
        <begin position="396"/>
        <end position="416"/>
    </location>
</feature>
<evidence type="ECO:0000256" key="1">
    <source>
        <dbReference type="SAM" id="Phobius"/>
    </source>
</evidence>
<dbReference type="GO" id="GO:0005829">
    <property type="term" value="C:cytosol"/>
    <property type="evidence" value="ECO:0007669"/>
    <property type="project" value="TreeGrafter"/>
</dbReference>
<feature type="domain" description="G" evidence="2">
    <location>
        <begin position="67"/>
        <end position="206"/>
    </location>
</feature>
<dbReference type="PANTHER" id="PTHR42698:SF1">
    <property type="entry name" value="GTPASE ERA, MITOCHONDRIAL"/>
    <property type="match status" value="1"/>
</dbReference>
<dbReference type="EMBL" id="FNTX01000001">
    <property type="protein sequence ID" value="SED79120.1"/>
    <property type="molecule type" value="Genomic_DNA"/>
</dbReference>
<dbReference type="GO" id="GO:0019843">
    <property type="term" value="F:rRNA binding"/>
    <property type="evidence" value="ECO:0007669"/>
    <property type="project" value="TreeGrafter"/>
</dbReference>
<dbReference type="GO" id="GO:0000028">
    <property type="term" value="P:ribosomal small subunit assembly"/>
    <property type="evidence" value="ECO:0007669"/>
    <property type="project" value="TreeGrafter"/>
</dbReference>
<dbReference type="Proteomes" id="UP000199220">
    <property type="component" value="Unassembled WGS sequence"/>
</dbReference>
<keyword evidence="4" id="KW-1185">Reference proteome</keyword>
<keyword evidence="1" id="KW-0472">Membrane</keyword>
<evidence type="ECO:0000259" key="2">
    <source>
        <dbReference type="Pfam" id="PF01926"/>
    </source>
</evidence>
<dbReference type="PANTHER" id="PTHR42698">
    <property type="entry name" value="GTPASE ERA"/>
    <property type="match status" value="1"/>
</dbReference>
<sequence length="495" mass="52083">MSETLAELDTARPADGVGVKLGQRVDEISDALDIAGDRVPADVVSVAREDLARVTRRLELGVDYTVVALVGGTGSGKSSLFNAVSHLQFADVGVIRPTTSRAAACVWGSKATALLDFLQVVPDRRIQRESALDGDSEDALSGLVLLDLPDHDSVESGHAEQVNRLLPLIDLLIWVVDPQKYADNVLHEKYLRALAARHEAMIVVINQVDTLPESAHERVRDDVRRLLVDDGLADVRIELVSAREGTGVDGLREALADVIAGESVAARTARAEVGAITRRLAEHLGTEDNSPPTAPAAAEQLAVASGVPSVAESVRTAVSSPRPIALAPVQEPANSRVQAIRDRWIADATTGMPGPWKESVLADVPSAADFSAHVWRALSGSTLPSGRDQGAATFRILGLVAGGLALGLLIAAGAVWSVSGVAAASLAGAALAQVFVLIAFLVAARRRRRATGDQRAEDYLKRTTAALAQVVSEDLVEPTAAPLAEHAQVRRGVHG</sequence>
<dbReference type="AlphaFoldDB" id="A0A1H5DK40"/>
<dbReference type="STRING" id="648782.SAMN04488554_0704"/>
<gene>
    <name evidence="3" type="ORF">SAMN04488554_0704</name>
</gene>
<evidence type="ECO:0000313" key="4">
    <source>
        <dbReference type="Proteomes" id="UP000199220"/>
    </source>
</evidence>
<dbReference type="InterPro" id="IPR006073">
    <property type="entry name" value="GTP-bd"/>
</dbReference>
<keyword evidence="1" id="KW-0812">Transmembrane</keyword>
<dbReference type="Gene3D" id="3.40.50.300">
    <property type="entry name" value="P-loop containing nucleotide triphosphate hydrolases"/>
    <property type="match status" value="1"/>
</dbReference>
<reference evidence="4" key="1">
    <citation type="submission" date="2016-10" db="EMBL/GenBank/DDBJ databases">
        <authorList>
            <person name="Varghese N."/>
            <person name="Submissions S."/>
        </authorList>
    </citation>
    <scope>NUCLEOTIDE SEQUENCE [LARGE SCALE GENOMIC DNA]</scope>
    <source>
        <strain evidence="4">DSM 21368</strain>
    </source>
</reference>
<protein>
    <submittedName>
        <fullName evidence="3">Predicted GTPase</fullName>
    </submittedName>
</protein>
<proteinExistence type="predicted"/>
<dbReference type="InterPro" id="IPR005662">
    <property type="entry name" value="GTPase_Era-like"/>
</dbReference>
<keyword evidence="1" id="KW-1133">Transmembrane helix</keyword>
<organism evidence="3 4">
    <name type="scientific">Ruania alba</name>
    <dbReference type="NCBI Taxonomy" id="648782"/>
    <lineage>
        <taxon>Bacteria</taxon>
        <taxon>Bacillati</taxon>
        <taxon>Actinomycetota</taxon>
        <taxon>Actinomycetes</taxon>
        <taxon>Micrococcales</taxon>
        <taxon>Ruaniaceae</taxon>
        <taxon>Ruania</taxon>
    </lineage>
</organism>
<accession>A0A1H5DK40</accession>
<dbReference type="GO" id="GO:0043024">
    <property type="term" value="F:ribosomal small subunit binding"/>
    <property type="evidence" value="ECO:0007669"/>
    <property type="project" value="TreeGrafter"/>
</dbReference>
<name>A0A1H5DK40_9MICO</name>
<dbReference type="OrthoDB" id="974105at2"/>
<dbReference type="Pfam" id="PF01926">
    <property type="entry name" value="MMR_HSR1"/>
    <property type="match status" value="1"/>
</dbReference>
<dbReference type="SUPFAM" id="SSF52540">
    <property type="entry name" value="P-loop containing nucleoside triphosphate hydrolases"/>
    <property type="match status" value="1"/>
</dbReference>
<evidence type="ECO:0000313" key="3">
    <source>
        <dbReference type="EMBL" id="SED79120.1"/>
    </source>
</evidence>
<dbReference type="RefSeq" id="WP_139177574.1">
    <property type="nucleotide sequence ID" value="NZ_FNTX01000001.1"/>
</dbReference>
<dbReference type="GO" id="GO:0005525">
    <property type="term" value="F:GTP binding"/>
    <property type="evidence" value="ECO:0007669"/>
    <property type="project" value="InterPro"/>
</dbReference>
<dbReference type="InterPro" id="IPR027417">
    <property type="entry name" value="P-loop_NTPase"/>
</dbReference>
<feature type="transmembrane region" description="Helical" evidence="1">
    <location>
        <begin position="422"/>
        <end position="444"/>
    </location>
</feature>